<evidence type="ECO:0000313" key="2">
    <source>
        <dbReference type="EnsemblMetazoa" id="SCAU013689-PA"/>
    </source>
</evidence>
<protein>
    <submittedName>
        <fullName evidence="2">Uncharacterized protein</fullName>
    </submittedName>
</protein>
<dbReference type="VEuPathDB" id="VectorBase:SCAU013689"/>
<keyword evidence="1" id="KW-0472">Membrane</keyword>
<organism evidence="2 3">
    <name type="scientific">Stomoxys calcitrans</name>
    <name type="common">Stable fly</name>
    <name type="synonym">Conops calcitrans</name>
    <dbReference type="NCBI Taxonomy" id="35570"/>
    <lineage>
        <taxon>Eukaryota</taxon>
        <taxon>Metazoa</taxon>
        <taxon>Ecdysozoa</taxon>
        <taxon>Arthropoda</taxon>
        <taxon>Hexapoda</taxon>
        <taxon>Insecta</taxon>
        <taxon>Pterygota</taxon>
        <taxon>Neoptera</taxon>
        <taxon>Endopterygota</taxon>
        <taxon>Diptera</taxon>
        <taxon>Brachycera</taxon>
        <taxon>Muscomorpha</taxon>
        <taxon>Muscoidea</taxon>
        <taxon>Muscidae</taxon>
        <taxon>Stomoxys</taxon>
    </lineage>
</organism>
<dbReference type="EnsemblMetazoa" id="SCAU013689-RA">
    <property type="protein sequence ID" value="SCAU013689-PA"/>
    <property type="gene ID" value="SCAU013689"/>
</dbReference>
<dbReference type="AlphaFoldDB" id="A0A1I8Q3Z0"/>
<feature type="transmembrane region" description="Helical" evidence="1">
    <location>
        <begin position="21"/>
        <end position="43"/>
    </location>
</feature>
<gene>
    <name evidence="2" type="primary">106094359</name>
</gene>
<keyword evidence="3" id="KW-1185">Reference proteome</keyword>
<keyword evidence="1" id="KW-1133">Transmembrane helix</keyword>
<dbReference type="KEGG" id="scac:106094359"/>
<keyword evidence="1" id="KW-0812">Transmembrane</keyword>
<reference evidence="2" key="1">
    <citation type="submission" date="2020-05" db="UniProtKB">
        <authorList>
            <consortium name="EnsemblMetazoa"/>
        </authorList>
    </citation>
    <scope>IDENTIFICATION</scope>
    <source>
        <strain evidence="2">USDA</strain>
    </source>
</reference>
<sequence length="98" mass="11555">MENIDEKNRKPRRTKGTPSYYYRNRFAAGGILAGCLIFALWTYTPIHKVATEKFIREYLVITEEEKDRKFTFNFGAAPRTARSIQESLDEKKKLFSER</sequence>
<dbReference type="OrthoDB" id="6593925at2759"/>
<evidence type="ECO:0000313" key="3">
    <source>
        <dbReference type="Proteomes" id="UP000095300"/>
    </source>
</evidence>
<dbReference type="Proteomes" id="UP000095300">
    <property type="component" value="Unassembled WGS sequence"/>
</dbReference>
<accession>A0A1I8Q3Z0</accession>
<name>A0A1I8Q3Z0_STOCA</name>
<evidence type="ECO:0000256" key="1">
    <source>
        <dbReference type="SAM" id="Phobius"/>
    </source>
</evidence>
<proteinExistence type="predicted"/>